<reference evidence="3" key="2">
    <citation type="journal article" date="2024" name="Plant">
        <title>Genomic evolution and insights into agronomic trait innovations of Sesamum species.</title>
        <authorList>
            <person name="Miao H."/>
            <person name="Wang L."/>
            <person name="Qu L."/>
            <person name="Liu H."/>
            <person name="Sun Y."/>
            <person name="Le M."/>
            <person name="Wang Q."/>
            <person name="Wei S."/>
            <person name="Zheng Y."/>
            <person name="Lin W."/>
            <person name="Duan Y."/>
            <person name="Cao H."/>
            <person name="Xiong S."/>
            <person name="Wang X."/>
            <person name="Wei L."/>
            <person name="Li C."/>
            <person name="Ma Q."/>
            <person name="Ju M."/>
            <person name="Zhao R."/>
            <person name="Li G."/>
            <person name="Mu C."/>
            <person name="Tian Q."/>
            <person name="Mei H."/>
            <person name="Zhang T."/>
            <person name="Gao T."/>
            <person name="Zhang H."/>
        </authorList>
    </citation>
    <scope>NUCLEOTIDE SEQUENCE</scope>
    <source>
        <strain evidence="3">G02</strain>
    </source>
</reference>
<feature type="compositionally biased region" description="Basic and acidic residues" evidence="1">
    <location>
        <begin position="418"/>
        <end position="430"/>
    </location>
</feature>
<sequence>MASLEDIVAATKVVAENSDNLMSSVSNGRASVPVNEIDVRDGLVGSSDNVLGRDEKVNDGRGSCKDNGGNGDEKFNASGRNCSYADVNGDEKGGNGEKLEGCGHRFCVGDFVWGKVKCHPWCPGQIYDPKDASDFAVKHSQEGRLLVAFFGDGSCSWCLPSQLVPFVENFKEMSMDSTSKSSLNAVQSAVNEIGRLLESKMTCKCVPLEKRDGLARPVAANAGVKAGVLVPEVDIRRFSIPEYEPADILAELVRLSRAVCFDSVFELAVLRSWLSAFYRAKGGYKLPIYLEPLQIEGMEDKNKNVTAVAYDFSVPIEVPILRPMEDDWITSPTVNTAKSQASSDDKIYHRRKQKSVAELMGEKTTVKSKSWKKATVKEEKDTLKSTSSHKRKKNNDREVKEGGGCGPSSLTGKIGKKRQAEVSESPKIENDDTVLTAENSAAGTVNGIKKGKPKEIEVDVIANTSGAKEELDEVSTPRERKKSKYLSPPYTNPSWSTIGNSSSKERETNKVTKTDRPGEHIMKASGDHCTSPPVSRSVDNASEGELPDSEIKGLSSSANNSHPTVMNDSKMTFPVNDVDVPVNELLSEVQCAAVDPLYLSKEGSLDMIWAFVSALRSSTYSHGSDYKLYQKCKTGRKRKSMPFQLGIQENDLAPEKAKSIDWKTPKSAKTERKPETSKSKEAAEKSRAGKNAKKLEGNGSLCLSLTFRPGFPLPSKEEIVRLFGEFGSLNERETKLVTDTHSVQIVYMKAADAEAAFRSSVSQRPFGVENVDYQLQHPSSGSKSHESHPKLSSPTDRAPHKRPFHTNG</sequence>
<feature type="compositionally biased region" description="Basic and acidic residues" evidence="1">
    <location>
        <begin position="654"/>
        <end position="687"/>
    </location>
</feature>
<dbReference type="CDD" id="cd05162">
    <property type="entry name" value="PWWP"/>
    <property type="match status" value="1"/>
</dbReference>
<protein>
    <recommendedName>
        <fullName evidence="2">PWWP domain-containing protein</fullName>
    </recommendedName>
</protein>
<feature type="region of interest" description="Disordered" evidence="1">
    <location>
        <begin position="333"/>
        <end position="352"/>
    </location>
</feature>
<reference evidence="3" key="1">
    <citation type="submission" date="2020-06" db="EMBL/GenBank/DDBJ databases">
        <authorList>
            <person name="Li T."/>
            <person name="Hu X."/>
            <person name="Zhang T."/>
            <person name="Song X."/>
            <person name="Zhang H."/>
            <person name="Dai N."/>
            <person name="Sheng W."/>
            <person name="Hou X."/>
            <person name="Wei L."/>
        </authorList>
    </citation>
    <scope>NUCLEOTIDE SEQUENCE</scope>
    <source>
        <strain evidence="3">G02</strain>
        <tissue evidence="3">Leaf</tissue>
    </source>
</reference>
<feature type="region of interest" description="Disordered" evidence="1">
    <location>
        <begin position="48"/>
        <end position="72"/>
    </location>
</feature>
<feature type="region of interest" description="Disordered" evidence="1">
    <location>
        <begin position="367"/>
        <end position="433"/>
    </location>
</feature>
<dbReference type="Gene3D" id="2.30.30.140">
    <property type="match status" value="1"/>
</dbReference>
<dbReference type="Pfam" id="PF00855">
    <property type="entry name" value="PWWP"/>
    <property type="match status" value="1"/>
</dbReference>
<feature type="compositionally biased region" description="Basic residues" evidence="1">
    <location>
        <begin position="799"/>
        <end position="808"/>
    </location>
</feature>
<feature type="compositionally biased region" description="Basic and acidic residues" evidence="1">
    <location>
        <begin position="503"/>
        <end position="526"/>
    </location>
</feature>
<feature type="compositionally biased region" description="Basic and acidic residues" evidence="1">
    <location>
        <begin position="51"/>
        <end position="64"/>
    </location>
</feature>
<feature type="compositionally biased region" description="Polar residues" evidence="1">
    <location>
        <begin position="492"/>
        <end position="502"/>
    </location>
</feature>
<gene>
    <name evidence="3" type="ORF">Sradi_3047200</name>
</gene>
<proteinExistence type="predicted"/>
<feature type="compositionally biased region" description="Polar residues" evidence="1">
    <location>
        <begin position="333"/>
        <end position="342"/>
    </location>
</feature>
<dbReference type="PROSITE" id="PS50812">
    <property type="entry name" value="PWWP"/>
    <property type="match status" value="1"/>
</dbReference>
<feature type="region of interest" description="Disordered" evidence="1">
    <location>
        <begin position="768"/>
        <end position="808"/>
    </location>
</feature>
<dbReference type="InterPro" id="IPR052657">
    <property type="entry name" value="PDP_family_Arabidopsis"/>
</dbReference>
<dbReference type="InterPro" id="IPR000313">
    <property type="entry name" value="PWWP_dom"/>
</dbReference>
<feature type="domain" description="PWWP" evidence="2">
    <location>
        <begin position="108"/>
        <end position="169"/>
    </location>
</feature>
<comment type="caution">
    <text evidence="3">The sequence shown here is derived from an EMBL/GenBank/DDBJ whole genome shotgun (WGS) entry which is preliminary data.</text>
</comment>
<evidence type="ECO:0000256" key="1">
    <source>
        <dbReference type="SAM" id="MobiDB-lite"/>
    </source>
</evidence>
<dbReference type="AlphaFoldDB" id="A0AAW2RB77"/>
<accession>A0AAW2RB77</accession>
<feature type="region of interest" description="Disordered" evidence="1">
    <location>
        <begin position="654"/>
        <end position="691"/>
    </location>
</feature>
<dbReference type="PANTHER" id="PTHR10688:SF3">
    <property type="entry name" value="PWWP DOMAIN-CONTAINING PROTEIN 6"/>
    <property type="match status" value="1"/>
</dbReference>
<name>A0AAW2RB77_SESRA</name>
<evidence type="ECO:0000313" key="3">
    <source>
        <dbReference type="EMBL" id="KAL0377417.1"/>
    </source>
</evidence>
<feature type="region of interest" description="Disordered" evidence="1">
    <location>
        <begin position="467"/>
        <end position="560"/>
    </location>
</feature>
<dbReference type="PANTHER" id="PTHR10688">
    <property type="entry name" value="PWWP DOMAIN-CONTAINING PROTEIN"/>
    <property type="match status" value="1"/>
</dbReference>
<dbReference type="SUPFAM" id="SSF63748">
    <property type="entry name" value="Tudor/PWWP/MBT"/>
    <property type="match status" value="1"/>
</dbReference>
<evidence type="ECO:0000259" key="2">
    <source>
        <dbReference type="PROSITE" id="PS50812"/>
    </source>
</evidence>
<dbReference type="EMBL" id="JACGWJ010000013">
    <property type="protein sequence ID" value="KAL0377417.1"/>
    <property type="molecule type" value="Genomic_DNA"/>
</dbReference>
<organism evidence="3">
    <name type="scientific">Sesamum radiatum</name>
    <name type="common">Black benniseed</name>
    <dbReference type="NCBI Taxonomy" id="300843"/>
    <lineage>
        <taxon>Eukaryota</taxon>
        <taxon>Viridiplantae</taxon>
        <taxon>Streptophyta</taxon>
        <taxon>Embryophyta</taxon>
        <taxon>Tracheophyta</taxon>
        <taxon>Spermatophyta</taxon>
        <taxon>Magnoliopsida</taxon>
        <taxon>eudicotyledons</taxon>
        <taxon>Gunneridae</taxon>
        <taxon>Pentapetalae</taxon>
        <taxon>asterids</taxon>
        <taxon>lamiids</taxon>
        <taxon>Lamiales</taxon>
        <taxon>Pedaliaceae</taxon>
        <taxon>Sesamum</taxon>
    </lineage>
</organism>
<dbReference type="SMART" id="SM00293">
    <property type="entry name" value="PWWP"/>
    <property type="match status" value="1"/>
</dbReference>